<feature type="binding site" evidence="9">
    <location>
        <position position="17"/>
    </location>
    <ligand>
        <name>a divalent metal cation</name>
        <dbReference type="ChEBI" id="CHEBI:60240"/>
    </ligand>
</feature>
<dbReference type="GO" id="GO:0005737">
    <property type="term" value="C:cytoplasm"/>
    <property type="evidence" value="ECO:0007669"/>
    <property type="project" value="UniProtKB-SubCell"/>
</dbReference>
<proteinExistence type="inferred from homology"/>
<evidence type="ECO:0000259" key="10">
    <source>
        <dbReference type="Pfam" id="PF01975"/>
    </source>
</evidence>
<comment type="function">
    <text evidence="9">Nucleotidase that shows phosphatase activity on nucleoside 5'-monophosphates.</text>
</comment>
<evidence type="ECO:0000313" key="11">
    <source>
        <dbReference type="EMBL" id="RCK31361.1"/>
    </source>
</evidence>
<feature type="binding site" evidence="9">
    <location>
        <position position="102"/>
    </location>
    <ligand>
        <name>a divalent metal cation</name>
        <dbReference type="ChEBI" id="CHEBI:60240"/>
    </ligand>
</feature>
<dbReference type="InterPro" id="IPR030048">
    <property type="entry name" value="SurE"/>
</dbReference>
<evidence type="ECO:0000256" key="6">
    <source>
        <dbReference type="ARBA" id="ARBA00022723"/>
    </source>
</evidence>
<dbReference type="GO" id="GO:0008253">
    <property type="term" value="F:5'-nucleotidase activity"/>
    <property type="evidence" value="ECO:0007669"/>
    <property type="project" value="UniProtKB-UniRule"/>
</dbReference>
<dbReference type="GO" id="GO:0000166">
    <property type="term" value="F:nucleotide binding"/>
    <property type="evidence" value="ECO:0007669"/>
    <property type="project" value="UniProtKB-KW"/>
</dbReference>
<feature type="binding site" evidence="9">
    <location>
        <position position="49"/>
    </location>
    <ligand>
        <name>a divalent metal cation</name>
        <dbReference type="ChEBI" id="CHEBI:60240"/>
    </ligand>
</feature>
<evidence type="ECO:0000256" key="4">
    <source>
        <dbReference type="ARBA" id="ARBA00011062"/>
    </source>
</evidence>
<comment type="subcellular location">
    <subcellularLocation>
        <location evidence="3 9">Cytoplasm</location>
    </subcellularLocation>
</comment>
<keyword evidence="7 9" id="KW-0547">Nucleotide-binding</keyword>
<dbReference type="NCBIfam" id="TIGR00087">
    <property type="entry name" value="surE"/>
    <property type="match status" value="1"/>
</dbReference>
<feature type="binding site" evidence="9">
    <location>
        <position position="18"/>
    </location>
    <ligand>
        <name>a divalent metal cation</name>
        <dbReference type="ChEBI" id="CHEBI:60240"/>
    </ligand>
</feature>
<dbReference type="Proteomes" id="UP000253226">
    <property type="component" value="Unassembled WGS sequence"/>
</dbReference>
<dbReference type="Gene3D" id="3.40.1210.10">
    <property type="entry name" value="Survival protein SurE-like phosphatase/nucleotidase"/>
    <property type="match status" value="1"/>
</dbReference>
<keyword evidence="6 9" id="KW-0479">Metal-binding</keyword>
<dbReference type="InterPro" id="IPR002828">
    <property type="entry name" value="SurE-like_Pase/nucleotidase"/>
</dbReference>
<dbReference type="InterPro" id="IPR036523">
    <property type="entry name" value="SurE-like_sf"/>
</dbReference>
<dbReference type="PANTHER" id="PTHR30457:SF12">
    <property type="entry name" value="5'_3'-NUCLEOTIDASE SURE"/>
    <property type="match status" value="1"/>
</dbReference>
<dbReference type="EC" id="3.1.3.5" evidence="9"/>
<reference evidence="11 12" key="1">
    <citation type="submission" date="2014-07" db="EMBL/GenBank/DDBJ databases">
        <title>Draft genome sequence of Thalassospira profundimaris 35.</title>
        <authorList>
            <person name="Lai Q."/>
            <person name="Shao Z."/>
        </authorList>
    </citation>
    <scope>NUCLEOTIDE SEQUENCE [LARGE SCALE GENOMIC DNA]</scope>
    <source>
        <strain evidence="11 12">35</strain>
    </source>
</reference>
<dbReference type="HAMAP" id="MF_00060">
    <property type="entry name" value="SurE"/>
    <property type="match status" value="1"/>
</dbReference>
<evidence type="ECO:0000256" key="8">
    <source>
        <dbReference type="ARBA" id="ARBA00022801"/>
    </source>
</evidence>
<dbReference type="PANTHER" id="PTHR30457">
    <property type="entry name" value="5'-NUCLEOTIDASE SURE"/>
    <property type="match status" value="1"/>
</dbReference>
<evidence type="ECO:0000256" key="2">
    <source>
        <dbReference type="ARBA" id="ARBA00001946"/>
    </source>
</evidence>
<comment type="catalytic activity">
    <reaction evidence="1 9">
        <text>a ribonucleoside 5'-phosphate + H2O = a ribonucleoside + phosphate</text>
        <dbReference type="Rhea" id="RHEA:12484"/>
        <dbReference type="ChEBI" id="CHEBI:15377"/>
        <dbReference type="ChEBI" id="CHEBI:18254"/>
        <dbReference type="ChEBI" id="CHEBI:43474"/>
        <dbReference type="ChEBI" id="CHEBI:58043"/>
        <dbReference type="EC" id="3.1.3.5"/>
    </reaction>
</comment>
<name>A0A367VYZ3_9PROT</name>
<sequence>MTGMIDLTNARILISNDDGIDAPGIKLLERLAREFSDDVWVIAPSMEQSGAGHSLTLRRPLRIHKRDERHFAVDGTPTDCILLGLQQIMRDTPPDIVLSGINRGGNLGEDVTYSGTVAAAMEATLLNVPAIAFSQYFSGDMIDWTIAEKYLKDVAATLVKNTWPKGVLINVNFPEREAPGGAKVRISKQGQRKIGDHIAERHDPRGEPYYWIGAILSELPEDPASDLRVIEQGNISVTPISLDFTHYETFDNLTKAFP</sequence>
<evidence type="ECO:0000256" key="9">
    <source>
        <dbReference type="HAMAP-Rule" id="MF_00060"/>
    </source>
</evidence>
<keyword evidence="8 9" id="KW-0378">Hydrolase</keyword>
<dbReference type="GO" id="GO:0008254">
    <property type="term" value="F:3'-nucleotidase activity"/>
    <property type="evidence" value="ECO:0007669"/>
    <property type="project" value="TreeGrafter"/>
</dbReference>
<evidence type="ECO:0000256" key="7">
    <source>
        <dbReference type="ARBA" id="ARBA00022741"/>
    </source>
</evidence>
<protein>
    <recommendedName>
        <fullName evidence="9">5'-nucleotidase SurE</fullName>
        <ecNumber evidence="9">3.1.3.5</ecNumber>
    </recommendedName>
    <alternativeName>
        <fullName evidence="9">Nucleoside 5'-monophosphate phosphohydrolase</fullName>
    </alternativeName>
</protein>
<dbReference type="Pfam" id="PF01975">
    <property type="entry name" value="SurE"/>
    <property type="match status" value="1"/>
</dbReference>
<comment type="similarity">
    <text evidence="4 9">Belongs to the SurE nucleotidase family.</text>
</comment>
<evidence type="ECO:0000256" key="3">
    <source>
        <dbReference type="ARBA" id="ARBA00004496"/>
    </source>
</evidence>
<dbReference type="EMBL" id="JPWF01000020">
    <property type="protein sequence ID" value="RCK31361.1"/>
    <property type="molecule type" value="Genomic_DNA"/>
</dbReference>
<comment type="cofactor">
    <cofactor evidence="9">
        <name>a divalent metal cation</name>
        <dbReference type="ChEBI" id="CHEBI:60240"/>
    </cofactor>
    <text evidence="9">Binds 1 divalent metal cation per subunit.</text>
</comment>
<dbReference type="GO" id="GO:0046872">
    <property type="term" value="F:metal ion binding"/>
    <property type="evidence" value="ECO:0007669"/>
    <property type="project" value="UniProtKB-UniRule"/>
</dbReference>
<organism evidence="11 12">
    <name type="scientific">Thalassospira profundimaris</name>
    <dbReference type="NCBI Taxonomy" id="502049"/>
    <lineage>
        <taxon>Bacteria</taxon>
        <taxon>Pseudomonadati</taxon>
        <taxon>Pseudomonadota</taxon>
        <taxon>Alphaproteobacteria</taxon>
        <taxon>Rhodospirillales</taxon>
        <taxon>Thalassospiraceae</taxon>
        <taxon>Thalassospira</taxon>
    </lineage>
</organism>
<accession>A0A367VYZ3</accession>
<evidence type="ECO:0000256" key="1">
    <source>
        <dbReference type="ARBA" id="ARBA00000815"/>
    </source>
</evidence>
<evidence type="ECO:0000256" key="5">
    <source>
        <dbReference type="ARBA" id="ARBA00022490"/>
    </source>
</evidence>
<comment type="caution">
    <text evidence="11">The sequence shown here is derived from an EMBL/GenBank/DDBJ whole genome shotgun (WGS) entry which is preliminary data.</text>
</comment>
<dbReference type="AlphaFoldDB" id="A0A367VYZ3"/>
<gene>
    <name evidence="9" type="primary">surE</name>
    <name evidence="11" type="ORF">TH19_21030</name>
</gene>
<comment type="cofactor">
    <cofactor evidence="2">
        <name>Mg(2+)</name>
        <dbReference type="ChEBI" id="CHEBI:18420"/>
    </cofactor>
</comment>
<evidence type="ECO:0000313" key="12">
    <source>
        <dbReference type="Proteomes" id="UP000253226"/>
    </source>
</evidence>
<dbReference type="GO" id="GO:0004309">
    <property type="term" value="F:exopolyphosphatase activity"/>
    <property type="evidence" value="ECO:0007669"/>
    <property type="project" value="TreeGrafter"/>
</dbReference>
<dbReference type="NCBIfam" id="NF001490">
    <property type="entry name" value="PRK00346.1-4"/>
    <property type="match status" value="1"/>
</dbReference>
<dbReference type="FunFam" id="3.40.1210.10:FF:000001">
    <property type="entry name" value="5'/3'-nucleotidase SurE"/>
    <property type="match status" value="1"/>
</dbReference>
<feature type="domain" description="Survival protein SurE-like phosphatase/nucleotidase" evidence="10">
    <location>
        <begin position="12"/>
        <end position="194"/>
    </location>
</feature>
<keyword evidence="5 9" id="KW-0963">Cytoplasm</keyword>
<dbReference type="SUPFAM" id="SSF64167">
    <property type="entry name" value="SurE-like"/>
    <property type="match status" value="1"/>
</dbReference>